<dbReference type="Proteomes" id="UP000294662">
    <property type="component" value="Unassembled WGS sequence"/>
</dbReference>
<dbReference type="SUPFAM" id="SSF53335">
    <property type="entry name" value="S-adenosyl-L-methionine-dependent methyltransferases"/>
    <property type="match status" value="1"/>
</dbReference>
<proteinExistence type="inferred from homology"/>
<dbReference type="GO" id="GO:0032259">
    <property type="term" value="P:methylation"/>
    <property type="evidence" value="ECO:0007669"/>
    <property type="project" value="UniProtKB-KW"/>
</dbReference>
<name>A0A4R5EI08_9RHOB</name>
<evidence type="ECO:0000313" key="6">
    <source>
        <dbReference type="EMBL" id="TDE34145.1"/>
    </source>
</evidence>
<comment type="caution">
    <text evidence="6">The sequence shown here is derived from an EMBL/GenBank/DDBJ whole genome shotgun (WGS) entry which is preliminary data.</text>
</comment>
<dbReference type="Gene3D" id="3.40.50.150">
    <property type="entry name" value="Vaccinia Virus protein VP39"/>
    <property type="match status" value="1"/>
</dbReference>
<dbReference type="PANTHER" id="PTHR13370">
    <property type="entry name" value="RNA METHYLASE-RELATED"/>
    <property type="match status" value="1"/>
</dbReference>
<keyword evidence="7" id="KW-1185">Reference proteome</keyword>
<protein>
    <recommendedName>
        <fullName evidence="4">Methyltransferase</fullName>
        <ecNumber evidence="4">2.1.1.-</ecNumber>
    </recommendedName>
</protein>
<dbReference type="EC" id="2.1.1.-" evidence="4"/>
<keyword evidence="1 6" id="KW-0489">Methyltransferase</keyword>
<dbReference type="InterPro" id="IPR001091">
    <property type="entry name" value="RM_Methyltransferase"/>
</dbReference>
<evidence type="ECO:0000256" key="2">
    <source>
        <dbReference type="ARBA" id="ARBA00022679"/>
    </source>
</evidence>
<feature type="domain" description="DNA methylase N-4/N-6" evidence="5">
    <location>
        <begin position="142"/>
        <end position="208"/>
    </location>
</feature>
<evidence type="ECO:0000256" key="3">
    <source>
        <dbReference type="ARBA" id="ARBA00047942"/>
    </source>
</evidence>
<dbReference type="GO" id="GO:0008170">
    <property type="term" value="F:N-methyltransferase activity"/>
    <property type="evidence" value="ECO:0007669"/>
    <property type="project" value="InterPro"/>
</dbReference>
<gene>
    <name evidence="6" type="ORF">E1B25_20360</name>
</gene>
<dbReference type="GO" id="GO:0009007">
    <property type="term" value="F:site-specific DNA-methyltransferase (adenine-specific) activity"/>
    <property type="evidence" value="ECO:0007669"/>
    <property type="project" value="UniProtKB-EC"/>
</dbReference>
<dbReference type="InterPro" id="IPR029063">
    <property type="entry name" value="SAM-dependent_MTases_sf"/>
</dbReference>
<dbReference type="Pfam" id="PF01555">
    <property type="entry name" value="N6_N4_Mtase"/>
    <property type="match status" value="1"/>
</dbReference>
<sequence>MADLDSVDHVICDPAYEQSLHTAKNSGRAIRADGGVELRRLDFDGIDSYRADFVAQVVPLCRGWFIAFCTVEGTTRWADVINPAKGVRYKRACGWIKPDCAPQFNGQGPGSWCECFVTAWCGTGYARWNAGGKRGVYTHQTNPRDRHGGHPTEKPWRLMRDILFDFTNPGDLVLDPFMGSGTTLVSAVLSGRRAIGIELNPDYFNMAVARVRVAVAQAHALGIQCTPQVQGELI</sequence>
<comment type="catalytic activity">
    <reaction evidence="3">
        <text>a 2'-deoxyadenosine in DNA + S-adenosyl-L-methionine = an N(6)-methyl-2'-deoxyadenosine in DNA + S-adenosyl-L-homocysteine + H(+)</text>
        <dbReference type="Rhea" id="RHEA:15197"/>
        <dbReference type="Rhea" id="RHEA-COMP:12418"/>
        <dbReference type="Rhea" id="RHEA-COMP:12419"/>
        <dbReference type="ChEBI" id="CHEBI:15378"/>
        <dbReference type="ChEBI" id="CHEBI:57856"/>
        <dbReference type="ChEBI" id="CHEBI:59789"/>
        <dbReference type="ChEBI" id="CHEBI:90615"/>
        <dbReference type="ChEBI" id="CHEBI:90616"/>
        <dbReference type="EC" id="2.1.1.72"/>
    </reaction>
</comment>
<evidence type="ECO:0000313" key="7">
    <source>
        <dbReference type="Proteomes" id="UP000294662"/>
    </source>
</evidence>
<dbReference type="PRINTS" id="PR00508">
    <property type="entry name" value="S21N4MTFRASE"/>
</dbReference>
<comment type="similarity">
    <text evidence="4">Belongs to the N(4)/N(6)-methyltransferase family.</text>
</comment>
<dbReference type="InterPro" id="IPR002941">
    <property type="entry name" value="DNA_methylase_N4/N6"/>
</dbReference>
<evidence type="ECO:0000256" key="1">
    <source>
        <dbReference type="ARBA" id="ARBA00022603"/>
    </source>
</evidence>
<reference evidence="6 7" key="1">
    <citation type="submission" date="2019-03" db="EMBL/GenBank/DDBJ databases">
        <authorList>
            <person name="Zhang S."/>
        </authorList>
    </citation>
    <scope>NUCLEOTIDE SEQUENCE [LARGE SCALE GENOMIC DNA]</scope>
    <source>
        <strain evidence="6 7">S4J41</strain>
    </source>
</reference>
<accession>A0A4R5EI08</accession>
<dbReference type="PANTHER" id="PTHR13370:SF3">
    <property type="entry name" value="TRNA (GUANINE(10)-N2)-METHYLTRANSFERASE HOMOLOG"/>
    <property type="match status" value="1"/>
</dbReference>
<dbReference type="AlphaFoldDB" id="A0A4R5EI08"/>
<evidence type="ECO:0000259" key="5">
    <source>
        <dbReference type="Pfam" id="PF01555"/>
    </source>
</evidence>
<organism evidence="6 7">
    <name type="scientific">Antarcticimicrobium sediminis</name>
    <dbReference type="NCBI Taxonomy" id="2546227"/>
    <lineage>
        <taxon>Bacteria</taxon>
        <taxon>Pseudomonadati</taxon>
        <taxon>Pseudomonadota</taxon>
        <taxon>Alphaproteobacteria</taxon>
        <taxon>Rhodobacterales</taxon>
        <taxon>Paracoccaceae</taxon>
        <taxon>Antarcticimicrobium</taxon>
    </lineage>
</organism>
<evidence type="ECO:0000256" key="4">
    <source>
        <dbReference type="RuleBase" id="RU362026"/>
    </source>
</evidence>
<keyword evidence="2 6" id="KW-0808">Transferase</keyword>
<dbReference type="GO" id="GO:0005737">
    <property type="term" value="C:cytoplasm"/>
    <property type="evidence" value="ECO:0007669"/>
    <property type="project" value="TreeGrafter"/>
</dbReference>
<dbReference type="GO" id="GO:0003677">
    <property type="term" value="F:DNA binding"/>
    <property type="evidence" value="ECO:0007669"/>
    <property type="project" value="InterPro"/>
</dbReference>
<dbReference type="EMBL" id="SMFP01000022">
    <property type="protein sequence ID" value="TDE34145.1"/>
    <property type="molecule type" value="Genomic_DNA"/>
</dbReference>